<organism evidence="2 3">
    <name type="scientific">Shewanella zhuhaiensis</name>
    <dbReference type="NCBI Taxonomy" id="2919576"/>
    <lineage>
        <taxon>Bacteria</taxon>
        <taxon>Pseudomonadati</taxon>
        <taxon>Pseudomonadota</taxon>
        <taxon>Gammaproteobacteria</taxon>
        <taxon>Alteromonadales</taxon>
        <taxon>Shewanellaceae</taxon>
        <taxon>Shewanella</taxon>
    </lineage>
</organism>
<reference evidence="2 3" key="1">
    <citation type="submission" date="2022-02" db="EMBL/GenBank/DDBJ databases">
        <title>The genome sequence of Shewanella sp. 3B26.</title>
        <authorList>
            <person name="Du J."/>
        </authorList>
    </citation>
    <scope>NUCLEOTIDE SEQUENCE [LARGE SCALE GENOMIC DNA]</scope>
    <source>
        <strain evidence="2 3">3B26</strain>
    </source>
</reference>
<keyword evidence="3" id="KW-1185">Reference proteome</keyword>
<proteinExistence type="predicted"/>
<gene>
    <name evidence="2" type="ORF">MJ923_11150</name>
</gene>
<name>A0AAJ1FB92_9GAMM</name>
<keyword evidence="1" id="KW-0732">Signal</keyword>
<dbReference type="EMBL" id="JAKUDL010000003">
    <property type="protein sequence ID" value="MCH4294860.1"/>
    <property type="molecule type" value="Genomic_DNA"/>
</dbReference>
<accession>A0AAJ1FB92</accession>
<evidence type="ECO:0000256" key="1">
    <source>
        <dbReference type="SAM" id="SignalP"/>
    </source>
</evidence>
<protein>
    <submittedName>
        <fullName evidence="2">Uncharacterized protein</fullName>
    </submittedName>
</protein>
<feature type="signal peptide" evidence="1">
    <location>
        <begin position="1"/>
        <end position="24"/>
    </location>
</feature>
<comment type="caution">
    <text evidence="2">The sequence shown here is derived from an EMBL/GenBank/DDBJ whole genome shotgun (WGS) entry which is preliminary data.</text>
</comment>
<feature type="chain" id="PRO_5042532505" evidence="1">
    <location>
        <begin position="25"/>
        <end position="155"/>
    </location>
</feature>
<sequence length="155" mass="17366">MNLPLNLKSGLAALFLLGSAATQAAPGMLNIDQSINGKTSDKYIRVVHQEIPAEGRSAPELRLGILQGMINTKGFSWVYDGEGDGYIMARFDYRGDVVLLRIEYDDKYVQIKHEKSSNDLVCTKPVDGICYKADKSYYKYIKNLRLSIVNELNKV</sequence>
<dbReference type="AlphaFoldDB" id="A0AAJ1FB92"/>
<evidence type="ECO:0000313" key="3">
    <source>
        <dbReference type="Proteomes" id="UP001297581"/>
    </source>
</evidence>
<evidence type="ECO:0000313" key="2">
    <source>
        <dbReference type="EMBL" id="MCH4294860.1"/>
    </source>
</evidence>
<dbReference type="Proteomes" id="UP001297581">
    <property type="component" value="Unassembled WGS sequence"/>
</dbReference>
<dbReference type="RefSeq" id="WP_240591147.1">
    <property type="nucleotide sequence ID" value="NZ_JAKUDL010000003.1"/>
</dbReference>